<feature type="region of interest" description="Disordered" evidence="1">
    <location>
        <begin position="35"/>
        <end position="61"/>
    </location>
</feature>
<name>A0A166YYA2_9PEZI</name>
<evidence type="ECO:0000313" key="2">
    <source>
        <dbReference type="EMBL" id="KZL78196.1"/>
    </source>
</evidence>
<dbReference type="Proteomes" id="UP000076552">
    <property type="component" value="Unassembled WGS sequence"/>
</dbReference>
<dbReference type="AlphaFoldDB" id="A0A166YYA2"/>
<gene>
    <name evidence="2" type="ORF">CT0861_02156</name>
</gene>
<evidence type="ECO:0000256" key="1">
    <source>
        <dbReference type="SAM" id="MobiDB-lite"/>
    </source>
</evidence>
<evidence type="ECO:0000313" key="3">
    <source>
        <dbReference type="Proteomes" id="UP000076552"/>
    </source>
</evidence>
<accession>A0A166YYA2</accession>
<proteinExistence type="predicted"/>
<dbReference type="EMBL" id="LFIV01000003">
    <property type="protein sequence ID" value="KZL78196.1"/>
    <property type="molecule type" value="Genomic_DNA"/>
</dbReference>
<organism evidence="2 3">
    <name type="scientific">Colletotrichum tofieldiae</name>
    <dbReference type="NCBI Taxonomy" id="708197"/>
    <lineage>
        <taxon>Eukaryota</taxon>
        <taxon>Fungi</taxon>
        <taxon>Dikarya</taxon>
        <taxon>Ascomycota</taxon>
        <taxon>Pezizomycotina</taxon>
        <taxon>Sordariomycetes</taxon>
        <taxon>Hypocreomycetidae</taxon>
        <taxon>Glomerellales</taxon>
        <taxon>Glomerellaceae</taxon>
        <taxon>Colletotrichum</taxon>
        <taxon>Colletotrichum spaethianum species complex</taxon>
    </lineage>
</organism>
<reference evidence="2 3" key="1">
    <citation type="submission" date="2015-06" db="EMBL/GenBank/DDBJ databases">
        <title>Survival trade-offs in plant roots during colonization by closely related pathogenic and mutualistic fungi.</title>
        <authorList>
            <person name="Hacquard S."/>
            <person name="Kracher B."/>
            <person name="Hiruma K."/>
            <person name="Weinman A."/>
            <person name="Muench P."/>
            <person name="Garrido Oter R."/>
            <person name="Ver Loren van Themaat E."/>
            <person name="Dallerey J.-F."/>
            <person name="Damm U."/>
            <person name="Henrissat B."/>
            <person name="Lespinet O."/>
            <person name="Thon M."/>
            <person name="Kemen E."/>
            <person name="McHardy A.C."/>
            <person name="Schulze-Lefert P."/>
            <person name="O'Connell R.J."/>
        </authorList>
    </citation>
    <scope>NUCLEOTIDE SEQUENCE [LARGE SCALE GENOMIC DNA]</scope>
    <source>
        <strain evidence="2 3">0861</strain>
    </source>
</reference>
<protein>
    <submittedName>
        <fullName evidence="2">Uncharacterized protein</fullName>
    </submittedName>
</protein>
<keyword evidence="3" id="KW-1185">Reference proteome</keyword>
<sequence length="88" mass="9528">MGNATLQYKEVPKCSGLGKAARACQPNRVFPLSLSLTLPTPHPGKPWNGESRDLEKMNGPQLTQGGIYTQAKVAGSKRLDDPVVLHEM</sequence>
<comment type="caution">
    <text evidence="2">The sequence shown here is derived from an EMBL/GenBank/DDBJ whole genome shotgun (WGS) entry which is preliminary data.</text>
</comment>